<keyword evidence="7" id="KW-0325">Glycoprotein</keyword>
<dbReference type="SUPFAM" id="SSF49313">
    <property type="entry name" value="Cadherin-like"/>
    <property type="match status" value="6"/>
</dbReference>
<dbReference type="InterPro" id="IPR002126">
    <property type="entry name" value="Cadherin-like_dom"/>
</dbReference>
<feature type="compositionally biased region" description="Gly residues" evidence="9">
    <location>
        <begin position="847"/>
        <end position="856"/>
    </location>
</feature>
<name>A0A267EX92_9PLAT</name>
<gene>
    <name evidence="13" type="ORF">BOX15_Mlig007842g1</name>
</gene>
<feature type="signal peptide" evidence="11">
    <location>
        <begin position="1"/>
        <end position="23"/>
    </location>
</feature>
<feature type="domain" description="Cadherin" evidence="12">
    <location>
        <begin position="387"/>
        <end position="499"/>
    </location>
</feature>
<feature type="compositionally biased region" description="Low complexity" evidence="9">
    <location>
        <begin position="1065"/>
        <end position="1086"/>
    </location>
</feature>
<evidence type="ECO:0000256" key="11">
    <source>
        <dbReference type="SAM" id="SignalP"/>
    </source>
</evidence>
<dbReference type="GO" id="GO:0007156">
    <property type="term" value="P:homophilic cell adhesion via plasma membrane adhesion molecules"/>
    <property type="evidence" value="ECO:0007669"/>
    <property type="project" value="InterPro"/>
</dbReference>
<dbReference type="EMBL" id="NIVC01001587">
    <property type="protein sequence ID" value="PAA66133.1"/>
    <property type="molecule type" value="Genomic_DNA"/>
</dbReference>
<dbReference type="InterPro" id="IPR050174">
    <property type="entry name" value="Protocadherin/Cadherin-CA"/>
</dbReference>
<comment type="subcellular location">
    <subcellularLocation>
        <location evidence="1">Membrane</location>
        <topology evidence="1">Single-pass membrane protein</topology>
    </subcellularLocation>
</comment>
<dbReference type="PROSITE" id="PS50268">
    <property type="entry name" value="CADHERIN_2"/>
    <property type="match status" value="7"/>
</dbReference>
<dbReference type="PROSITE" id="PS00232">
    <property type="entry name" value="CADHERIN_1"/>
    <property type="match status" value="2"/>
</dbReference>
<dbReference type="GO" id="GO:0005509">
    <property type="term" value="F:calcium ion binding"/>
    <property type="evidence" value="ECO:0007669"/>
    <property type="project" value="UniProtKB-UniRule"/>
</dbReference>
<dbReference type="STRING" id="282301.A0A267EX92"/>
<feature type="domain" description="Cadherin" evidence="12">
    <location>
        <begin position="24"/>
        <end position="151"/>
    </location>
</feature>
<dbReference type="Gene3D" id="2.60.40.60">
    <property type="entry name" value="Cadherins"/>
    <property type="match status" value="7"/>
</dbReference>
<accession>A0A267EX92</accession>
<sequence>MSLLLPLLAGLFLTPSLTVLTSAVLLQETLSFDEKQPPSTLVGSLRPPLRRYLTDSELANVSLTRLSANQPGASLFDIRQDGGVYTGRLTLDRDRLCNTDGLCCEPDMRQLGDLAVCEFKQLVVATHSAGSPVTLELTLQLRDLNDHSPAFSADKYVVHFRETDQIDQLVLLPLAIDADWGRNGIVSYRLREPSDFFKLQEVRKGDKITELRLLNRQPLDRESSAWHSLHLVAEDGGRKSGATLINVTIDDVNDCSPEFVNGSQVSVDVPEDKRERSVVASVLATDKDEGQNGRVSYRLRQGQSGQPSALLFGVDAHTGRIWLYRPLTFWPQRPASNWHDLTVVAFDHGSPSRSAEITVRIRVLDVNNHAPSINVQSLLAGPAGAAASTDPVVHVLENQQYGAQRPIASLHSQDQDDAENGRVRCDLKSGADMFGLQLISQMKTGDCIYHLLALQTFDREAVARHTVTVRCSDQGQPAQHSELVIRVEVDDVNDSPPVWPSSAPISLAVLENQPTGAPLGFARAEDADVGPNAVIEYRLEPPEILADLAIDTASGQLTTARSFDRESQASLSFRVVAVNPAPPGFSATAEASLRILDENDNQPIVTEDTPGTVTVLEGAPVGTVVTRINATDADEGPQRFRFTIKSGGGGKFVVRNNGEIALSGQLDRELTAEHQLLIGVADSGVPSQRTEFRLTVLVGDINDSPPRFVFPPAERPGPPHQVNISINQIPGNPVATIIAHDDDTGQNGNVTYRLLRSVSGSAPAPASSSGSAAGAETPTDFADYFNLEPLTGRLLLRRRLQGVPAADGCLGGGSGRLLRLEASDQGQPSLKRVTQLRICAVNDVSDGGGGAGGGNGSPPSSSGQDGRTWPGAGGSGGNGEVFNGGDLSSAIVLLTAGLAILVLLALILSVVFLIVRRRAEGFSAAGGGASAGVGRDVQGLSSKNISLPSYDPVLKVSGDNALSSLHGYPAQSMHMSLSKNRRKRGLELEQLELEASEKMLSSAASRPDVAQGAPVETMRRGTDPGFLDQRGYFSGAVSQSDENLFRDVGVAAAGGSSATMHRRQPPQQQQQQQQQQRRQTRQQQQQHPADMYSIPMPPLLQGAGAIIGSATGSRDQLRSKQPLNYTQLTSLSQPVCQDYANPVTSLATINSNRPARLPYDHVSDV</sequence>
<evidence type="ECO:0000256" key="2">
    <source>
        <dbReference type="ARBA" id="ARBA00022692"/>
    </source>
</evidence>
<keyword evidence="14" id="KW-1185">Reference proteome</keyword>
<evidence type="ECO:0000259" key="12">
    <source>
        <dbReference type="PROSITE" id="PS50268"/>
    </source>
</evidence>
<evidence type="ECO:0000256" key="8">
    <source>
        <dbReference type="PROSITE-ProRule" id="PRU00043"/>
    </source>
</evidence>
<reference evidence="13 14" key="1">
    <citation type="submission" date="2017-06" db="EMBL/GenBank/DDBJ databases">
        <title>A platform for efficient transgenesis in Macrostomum lignano, a flatworm model organism for stem cell research.</title>
        <authorList>
            <person name="Berezikov E."/>
        </authorList>
    </citation>
    <scope>NUCLEOTIDE SEQUENCE [LARGE SCALE GENOMIC DNA]</scope>
    <source>
        <strain evidence="13">DV1</strain>
        <tissue evidence="13">Whole organism</tissue>
    </source>
</reference>
<proteinExistence type="predicted"/>
<dbReference type="InterPro" id="IPR020894">
    <property type="entry name" value="Cadherin_CS"/>
</dbReference>
<evidence type="ECO:0000256" key="7">
    <source>
        <dbReference type="ARBA" id="ARBA00023180"/>
    </source>
</evidence>
<evidence type="ECO:0000256" key="5">
    <source>
        <dbReference type="ARBA" id="ARBA00022989"/>
    </source>
</evidence>
<dbReference type="Proteomes" id="UP000215902">
    <property type="component" value="Unassembled WGS sequence"/>
</dbReference>
<dbReference type="PRINTS" id="PR00205">
    <property type="entry name" value="CADHERIN"/>
</dbReference>
<feature type="domain" description="Cadherin" evidence="12">
    <location>
        <begin position="261"/>
        <end position="373"/>
    </location>
</feature>
<organism evidence="13 14">
    <name type="scientific">Macrostomum lignano</name>
    <dbReference type="NCBI Taxonomy" id="282301"/>
    <lineage>
        <taxon>Eukaryota</taxon>
        <taxon>Metazoa</taxon>
        <taxon>Spiralia</taxon>
        <taxon>Lophotrochozoa</taxon>
        <taxon>Platyhelminthes</taxon>
        <taxon>Rhabditophora</taxon>
        <taxon>Macrostomorpha</taxon>
        <taxon>Macrostomida</taxon>
        <taxon>Macrostomidae</taxon>
        <taxon>Macrostomum</taxon>
    </lineage>
</organism>
<dbReference type="PANTHER" id="PTHR24028:SF146">
    <property type="entry name" value="CADHERIN 96CB, ISOFORM D-RELATED"/>
    <property type="match status" value="1"/>
</dbReference>
<feature type="domain" description="Cadherin" evidence="12">
    <location>
        <begin position="501"/>
        <end position="605"/>
    </location>
</feature>
<dbReference type="SMART" id="SM00112">
    <property type="entry name" value="CA"/>
    <property type="match status" value="6"/>
</dbReference>
<feature type="region of interest" description="Disordered" evidence="9">
    <location>
        <begin position="847"/>
        <end position="877"/>
    </location>
</feature>
<feature type="region of interest" description="Disordered" evidence="9">
    <location>
        <begin position="1054"/>
        <end position="1100"/>
    </location>
</feature>
<evidence type="ECO:0000256" key="4">
    <source>
        <dbReference type="ARBA" id="ARBA00022837"/>
    </source>
</evidence>
<evidence type="ECO:0000256" key="9">
    <source>
        <dbReference type="SAM" id="MobiDB-lite"/>
    </source>
</evidence>
<comment type="caution">
    <text evidence="13">The sequence shown here is derived from an EMBL/GenBank/DDBJ whole genome shotgun (WGS) entry which is preliminary data.</text>
</comment>
<evidence type="ECO:0000313" key="14">
    <source>
        <dbReference type="Proteomes" id="UP000215902"/>
    </source>
</evidence>
<keyword evidence="5 10" id="KW-1133">Transmembrane helix</keyword>
<evidence type="ECO:0000256" key="3">
    <source>
        <dbReference type="ARBA" id="ARBA00022737"/>
    </source>
</evidence>
<dbReference type="PANTHER" id="PTHR24028">
    <property type="entry name" value="CADHERIN-87A"/>
    <property type="match status" value="1"/>
</dbReference>
<keyword evidence="4 8" id="KW-0106">Calcium</keyword>
<keyword evidence="2 10" id="KW-0812">Transmembrane</keyword>
<evidence type="ECO:0000256" key="6">
    <source>
        <dbReference type="ARBA" id="ARBA00023136"/>
    </source>
</evidence>
<keyword evidence="11" id="KW-0732">Signal</keyword>
<dbReference type="CDD" id="cd11304">
    <property type="entry name" value="Cadherin_repeat"/>
    <property type="match status" value="6"/>
</dbReference>
<keyword evidence="6 10" id="KW-0472">Membrane</keyword>
<feature type="chain" id="PRO_5013397532" description="Cadherin domain-containing protein" evidence="11">
    <location>
        <begin position="24"/>
        <end position="1165"/>
    </location>
</feature>
<feature type="transmembrane region" description="Helical" evidence="10">
    <location>
        <begin position="890"/>
        <end position="915"/>
    </location>
</feature>
<dbReference type="OrthoDB" id="6252479at2759"/>
<protein>
    <recommendedName>
        <fullName evidence="12">Cadherin domain-containing protein</fullName>
    </recommendedName>
</protein>
<dbReference type="FunFam" id="2.60.40.60:FF:000092">
    <property type="entry name" value="Protocadherin 8"/>
    <property type="match status" value="2"/>
</dbReference>
<dbReference type="InterPro" id="IPR015919">
    <property type="entry name" value="Cadherin-like_sf"/>
</dbReference>
<keyword evidence="3" id="KW-0677">Repeat</keyword>
<dbReference type="GO" id="GO:0005886">
    <property type="term" value="C:plasma membrane"/>
    <property type="evidence" value="ECO:0007669"/>
    <property type="project" value="InterPro"/>
</dbReference>
<feature type="domain" description="Cadherin" evidence="12">
    <location>
        <begin position="716"/>
        <end position="861"/>
    </location>
</feature>
<feature type="region of interest" description="Disordered" evidence="9">
    <location>
        <begin position="1000"/>
        <end position="1026"/>
    </location>
</feature>
<evidence type="ECO:0000313" key="13">
    <source>
        <dbReference type="EMBL" id="PAA66133.1"/>
    </source>
</evidence>
<evidence type="ECO:0000256" key="1">
    <source>
        <dbReference type="ARBA" id="ARBA00004167"/>
    </source>
</evidence>
<dbReference type="Pfam" id="PF00028">
    <property type="entry name" value="Cadherin"/>
    <property type="match status" value="5"/>
</dbReference>
<evidence type="ECO:0000256" key="10">
    <source>
        <dbReference type="SAM" id="Phobius"/>
    </source>
</evidence>
<dbReference type="AlphaFoldDB" id="A0A267EX92"/>
<feature type="domain" description="Cadherin" evidence="12">
    <location>
        <begin position="607"/>
        <end position="708"/>
    </location>
</feature>
<feature type="domain" description="Cadherin" evidence="12">
    <location>
        <begin position="152"/>
        <end position="259"/>
    </location>
</feature>